<dbReference type="SUPFAM" id="SSF56925">
    <property type="entry name" value="OMPA-like"/>
    <property type="match status" value="1"/>
</dbReference>
<dbReference type="Pfam" id="PF03922">
    <property type="entry name" value="OmpW"/>
    <property type="match status" value="1"/>
</dbReference>
<accession>A0A0U3L1E1</accession>
<dbReference type="PANTHER" id="PTHR36920">
    <property type="match status" value="1"/>
</dbReference>
<dbReference type="AlphaFoldDB" id="A0A0U3L1E1"/>
<dbReference type="Gene3D" id="2.40.160.20">
    <property type="match status" value="1"/>
</dbReference>
<protein>
    <submittedName>
        <fullName evidence="2">Putative outer membrane protein W</fullName>
    </submittedName>
</protein>
<dbReference type="GO" id="GO:0055085">
    <property type="term" value="P:transmembrane transport"/>
    <property type="evidence" value="ECO:0007669"/>
    <property type="project" value="TreeGrafter"/>
</dbReference>
<proteinExistence type="predicted"/>
<dbReference type="InterPro" id="IPR011250">
    <property type="entry name" value="OMP/PagP_B-barrel"/>
</dbReference>
<evidence type="ECO:0000313" key="3">
    <source>
        <dbReference type="Proteomes" id="UP000060699"/>
    </source>
</evidence>
<dbReference type="InterPro" id="IPR005618">
    <property type="entry name" value="OMPW"/>
</dbReference>
<dbReference type="GO" id="GO:0009279">
    <property type="term" value="C:cell outer membrane"/>
    <property type="evidence" value="ECO:0007669"/>
    <property type="project" value="UniProtKB-SubCell"/>
</dbReference>
<evidence type="ECO:0000256" key="1">
    <source>
        <dbReference type="ARBA" id="ARBA00004442"/>
    </source>
</evidence>
<sequence length="232" mass="24734" precursor="true">MKKNISLVAAAALLALSGLASAQDAAVGTTTVYVGLAHIDVNSKAAALSGGSKQFPEPGAQIRVGDQTTTGFGLVYRFADNWSGELVLGVPPSHKVYGNGVLRNAGQIAVVRQMPPTAFVNYHFGPLLPKLYPFVGLGVNYTYFEKTRSTPTGDAISGGPTKIYLSNSWGAAAHVGFTVRYTERWSLVGTAAYADVKSNMRAVTTTNTGEETLRTRINFRPMVYTLSLGYSF</sequence>
<gene>
    <name evidence="2" type="ORF">RD2015_637</name>
</gene>
<dbReference type="EMBL" id="CP013729">
    <property type="protein sequence ID" value="ALV05134.1"/>
    <property type="molecule type" value="Genomic_DNA"/>
</dbReference>
<reference evidence="2 3" key="1">
    <citation type="submission" date="2015-12" db="EMBL/GenBank/DDBJ databases">
        <title>Complete genome of Roseateles depolymerans KCTC 42856.</title>
        <authorList>
            <person name="Kim K.M."/>
        </authorList>
    </citation>
    <scope>NUCLEOTIDE SEQUENCE [LARGE SCALE GENOMIC DNA]</scope>
    <source>
        <strain evidence="2 3">KCTC 42856</strain>
    </source>
</reference>
<organism evidence="2 3">
    <name type="scientific">Roseateles depolymerans</name>
    <dbReference type="NCBI Taxonomy" id="76731"/>
    <lineage>
        <taxon>Bacteria</taxon>
        <taxon>Pseudomonadati</taxon>
        <taxon>Pseudomonadota</taxon>
        <taxon>Betaproteobacteria</taxon>
        <taxon>Burkholderiales</taxon>
        <taxon>Sphaerotilaceae</taxon>
        <taxon>Roseateles</taxon>
    </lineage>
</organism>
<dbReference type="Proteomes" id="UP000060699">
    <property type="component" value="Chromosome"/>
</dbReference>
<dbReference type="PANTHER" id="PTHR36920:SF1">
    <property type="entry name" value="OUTER MEMBRANE PROTEIN W"/>
    <property type="match status" value="1"/>
</dbReference>
<comment type="subcellular location">
    <subcellularLocation>
        <location evidence="1">Cell outer membrane</location>
    </subcellularLocation>
</comment>
<name>A0A0U3L1E1_9BURK</name>
<evidence type="ECO:0000313" key="2">
    <source>
        <dbReference type="EMBL" id="ALV05134.1"/>
    </source>
</evidence>
<dbReference type="KEGG" id="rdp:RD2015_637"/>
<keyword evidence="3" id="KW-1185">Reference proteome</keyword>
<dbReference type="STRING" id="76731.RD2015_637"/>